<dbReference type="PANTHER" id="PTHR11040">
    <property type="entry name" value="ZINC/IRON TRANSPORTER"/>
    <property type="match status" value="1"/>
</dbReference>
<comment type="caution">
    <text evidence="6">The sequence shown here is derived from an EMBL/GenBank/DDBJ whole genome shotgun (WGS) entry which is preliminary data.</text>
</comment>
<evidence type="ECO:0000256" key="2">
    <source>
        <dbReference type="ARBA" id="ARBA00022692"/>
    </source>
</evidence>
<feature type="transmembrane region" description="Helical" evidence="5">
    <location>
        <begin position="329"/>
        <end position="348"/>
    </location>
</feature>
<protein>
    <submittedName>
        <fullName evidence="6">Uncharacterized protein</fullName>
    </submittedName>
</protein>
<sequence length="383" mass="41365">METALAAKLISLVIVLVISLILGNLPFLIIKRRKRVQGLGRRGDIILSVFNAFSGGVFLGTSLLHLMDEGREELEEAFKLYDIEDIKYPLFDVIVAVGFFAIVLVDFVAELCLHKSTSINLEVEKSKSNATVTSPDGEVNGSFVDPNAHLPVSTLSCVSITENQSKHPAVFQPPESKGVTPTNHMYNGDASVYSNNNSSDVPTAPSITEEVARSNVTNKIHHGHIDQLTKTSTVRAILLLIALSFHTIFDGLAIGLQDMDTDVWQVLAAISIHKALVAFCLGLQLFQAYTQRFRTAAILVALFSIMSPIGIGLGILVTSANINEAAQTMSTAVLQGVASGTFLYVTFFEILKEAFTHGRGIWNIFVAGVGFAAMAAVKLLDSD</sequence>
<evidence type="ECO:0000313" key="6">
    <source>
        <dbReference type="EMBL" id="KAK6190826.1"/>
    </source>
</evidence>
<keyword evidence="4 5" id="KW-0472">Membrane</keyword>
<evidence type="ECO:0000256" key="4">
    <source>
        <dbReference type="ARBA" id="ARBA00023136"/>
    </source>
</evidence>
<keyword evidence="3 5" id="KW-1133">Transmembrane helix</keyword>
<gene>
    <name evidence="6" type="ORF">SNE40_002605</name>
</gene>
<evidence type="ECO:0000256" key="3">
    <source>
        <dbReference type="ARBA" id="ARBA00022989"/>
    </source>
</evidence>
<feature type="transmembrane region" description="Helical" evidence="5">
    <location>
        <begin position="360"/>
        <end position="380"/>
    </location>
</feature>
<accession>A0AAN8K838</accession>
<name>A0AAN8K838_PATCE</name>
<dbReference type="AlphaFoldDB" id="A0AAN8K838"/>
<evidence type="ECO:0000256" key="1">
    <source>
        <dbReference type="ARBA" id="ARBA00004141"/>
    </source>
</evidence>
<dbReference type="GO" id="GO:0005385">
    <property type="term" value="F:zinc ion transmembrane transporter activity"/>
    <property type="evidence" value="ECO:0007669"/>
    <property type="project" value="TreeGrafter"/>
</dbReference>
<feature type="transmembrane region" description="Helical" evidence="5">
    <location>
        <begin position="6"/>
        <end position="25"/>
    </location>
</feature>
<feature type="transmembrane region" description="Helical" evidence="5">
    <location>
        <begin position="298"/>
        <end position="317"/>
    </location>
</feature>
<feature type="transmembrane region" description="Helical" evidence="5">
    <location>
        <begin position="263"/>
        <end position="286"/>
    </location>
</feature>
<comment type="subcellular location">
    <subcellularLocation>
        <location evidence="1">Membrane</location>
        <topology evidence="1">Multi-pass membrane protein</topology>
    </subcellularLocation>
</comment>
<feature type="transmembrane region" description="Helical" evidence="5">
    <location>
        <begin position="45"/>
        <end position="66"/>
    </location>
</feature>
<keyword evidence="7" id="KW-1185">Reference proteome</keyword>
<reference evidence="6 7" key="1">
    <citation type="submission" date="2024-01" db="EMBL/GenBank/DDBJ databases">
        <title>The genome of the rayed Mediterranean limpet Patella caerulea (Linnaeus, 1758).</title>
        <authorList>
            <person name="Anh-Thu Weber A."/>
            <person name="Halstead-Nussloch G."/>
        </authorList>
    </citation>
    <scope>NUCLEOTIDE SEQUENCE [LARGE SCALE GENOMIC DNA]</scope>
    <source>
        <strain evidence="6">AATW-2023a</strain>
        <tissue evidence="6">Whole specimen</tissue>
    </source>
</reference>
<feature type="transmembrane region" description="Helical" evidence="5">
    <location>
        <begin position="86"/>
        <end position="109"/>
    </location>
</feature>
<dbReference type="GO" id="GO:0005886">
    <property type="term" value="C:plasma membrane"/>
    <property type="evidence" value="ECO:0007669"/>
    <property type="project" value="TreeGrafter"/>
</dbReference>
<dbReference type="InterPro" id="IPR003689">
    <property type="entry name" value="ZIP"/>
</dbReference>
<keyword evidence="2 5" id="KW-0812">Transmembrane</keyword>
<organism evidence="6 7">
    <name type="scientific">Patella caerulea</name>
    <name type="common">Rayed Mediterranean limpet</name>
    <dbReference type="NCBI Taxonomy" id="87958"/>
    <lineage>
        <taxon>Eukaryota</taxon>
        <taxon>Metazoa</taxon>
        <taxon>Spiralia</taxon>
        <taxon>Lophotrochozoa</taxon>
        <taxon>Mollusca</taxon>
        <taxon>Gastropoda</taxon>
        <taxon>Patellogastropoda</taxon>
        <taxon>Patelloidea</taxon>
        <taxon>Patellidae</taxon>
        <taxon>Patella</taxon>
    </lineage>
</organism>
<dbReference type="EMBL" id="JAZGQO010000002">
    <property type="protein sequence ID" value="KAK6190826.1"/>
    <property type="molecule type" value="Genomic_DNA"/>
</dbReference>
<dbReference type="Proteomes" id="UP001347796">
    <property type="component" value="Unassembled WGS sequence"/>
</dbReference>
<evidence type="ECO:0000313" key="7">
    <source>
        <dbReference type="Proteomes" id="UP001347796"/>
    </source>
</evidence>
<proteinExistence type="predicted"/>
<feature type="transmembrane region" description="Helical" evidence="5">
    <location>
        <begin position="236"/>
        <end position="257"/>
    </location>
</feature>
<dbReference type="PANTHER" id="PTHR11040:SF203">
    <property type="entry name" value="FI18611P1-RELATED"/>
    <property type="match status" value="1"/>
</dbReference>
<dbReference type="Pfam" id="PF02535">
    <property type="entry name" value="Zip"/>
    <property type="match status" value="1"/>
</dbReference>
<evidence type="ECO:0000256" key="5">
    <source>
        <dbReference type="SAM" id="Phobius"/>
    </source>
</evidence>